<feature type="transmembrane region" description="Helical" evidence="1">
    <location>
        <begin position="279"/>
        <end position="298"/>
    </location>
</feature>
<proteinExistence type="predicted"/>
<keyword evidence="3" id="KW-1185">Reference proteome</keyword>
<reference evidence="2 3" key="1">
    <citation type="submission" date="2021-04" db="EMBL/GenBank/DDBJ databases">
        <authorList>
            <person name="Pira H."/>
            <person name="Risdian C."/>
            <person name="Wink J."/>
        </authorList>
    </citation>
    <scope>NUCLEOTIDE SEQUENCE [LARGE SCALE GENOMIC DNA]</scope>
    <source>
        <strain evidence="2 3">WHA3</strain>
    </source>
</reference>
<comment type="caution">
    <text evidence="2">The sequence shown here is derived from an EMBL/GenBank/DDBJ whole genome shotgun (WGS) entry which is preliminary data.</text>
</comment>
<keyword evidence="1" id="KW-0812">Transmembrane</keyword>
<protein>
    <recommendedName>
        <fullName evidence="4">Transmembrane protein</fullName>
    </recommendedName>
</protein>
<gene>
    <name evidence="2" type="ORF">KCG44_08165</name>
</gene>
<feature type="transmembrane region" description="Helical" evidence="1">
    <location>
        <begin position="61"/>
        <end position="80"/>
    </location>
</feature>
<keyword evidence="1" id="KW-0472">Membrane</keyword>
<dbReference type="Proteomes" id="UP000722336">
    <property type="component" value="Unassembled WGS sequence"/>
</dbReference>
<name>A0ABS6SEC6_9SPHN</name>
<accession>A0ABS6SEC6</accession>
<keyword evidence="1" id="KW-1133">Transmembrane helix</keyword>
<feature type="transmembrane region" description="Helical" evidence="1">
    <location>
        <begin position="26"/>
        <end position="41"/>
    </location>
</feature>
<evidence type="ECO:0000256" key="1">
    <source>
        <dbReference type="SAM" id="Phobius"/>
    </source>
</evidence>
<evidence type="ECO:0000313" key="3">
    <source>
        <dbReference type="Proteomes" id="UP000722336"/>
    </source>
</evidence>
<dbReference type="EMBL" id="JAGSPA010000002">
    <property type="protein sequence ID" value="MBV7256760.1"/>
    <property type="molecule type" value="Genomic_DNA"/>
</dbReference>
<feature type="transmembrane region" description="Helical" evidence="1">
    <location>
        <begin position="134"/>
        <end position="155"/>
    </location>
</feature>
<evidence type="ECO:0000313" key="2">
    <source>
        <dbReference type="EMBL" id="MBV7256760.1"/>
    </source>
</evidence>
<organism evidence="2 3">
    <name type="scientific">Pacificimonas pallii</name>
    <dbReference type="NCBI Taxonomy" id="2827236"/>
    <lineage>
        <taxon>Bacteria</taxon>
        <taxon>Pseudomonadati</taxon>
        <taxon>Pseudomonadota</taxon>
        <taxon>Alphaproteobacteria</taxon>
        <taxon>Sphingomonadales</taxon>
        <taxon>Sphingosinicellaceae</taxon>
        <taxon>Pacificimonas</taxon>
    </lineage>
</organism>
<dbReference type="RefSeq" id="WP_218445494.1">
    <property type="nucleotide sequence ID" value="NZ_JAGSPA010000002.1"/>
</dbReference>
<evidence type="ECO:0008006" key="4">
    <source>
        <dbReference type="Google" id="ProtNLM"/>
    </source>
</evidence>
<sequence length="302" mass="33181">MTSPVTTFAPADAAALTSKARGWQRWLALAFSAILLLVILFELREGELDDLVAALPNAVPFYAAFAVSYLALPMFDWLIYRRLWGLPLASLTPLIKKRVANDVMFGYSGEAYFYLWLRERPGLAEAPLRTIKDVSILSALAGNAMTLLLLIWAWPMLTDLTLTMDPRLLLGSGAVVIAISFAILLFGKKIFYLSMPDLRASFGLHMVRSATSTFFLAMAWYFALPDVGIGYWVMFAALRMVINRLPLIPSKDLLFAAAAMVLTDQGSAMGAVVAMSAGLFLAANLLVGILLTGTDFIGRRRR</sequence>
<feature type="transmembrane region" description="Helical" evidence="1">
    <location>
        <begin position="167"/>
        <end position="186"/>
    </location>
</feature>